<dbReference type="Proteomes" id="UP000029227">
    <property type="component" value="Unassembled WGS sequence"/>
</dbReference>
<proteinExistence type="predicted"/>
<evidence type="ECO:0000313" key="2">
    <source>
        <dbReference type="Proteomes" id="UP000029227"/>
    </source>
</evidence>
<evidence type="ECO:0000313" key="1">
    <source>
        <dbReference type="EMBL" id="GAL08280.1"/>
    </source>
</evidence>
<dbReference type="AlphaFoldDB" id="A0A090QYJ5"/>
<organism evidence="1 2">
    <name type="scientific">Photobacterium aphoticum</name>
    <dbReference type="NCBI Taxonomy" id="754436"/>
    <lineage>
        <taxon>Bacteria</taxon>
        <taxon>Pseudomonadati</taxon>
        <taxon>Pseudomonadota</taxon>
        <taxon>Gammaproteobacteria</taxon>
        <taxon>Vibrionales</taxon>
        <taxon>Vibrionaceae</taxon>
        <taxon>Photobacterium</taxon>
    </lineage>
</organism>
<dbReference type="STRING" id="754436.JCM19237_2834"/>
<protein>
    <submittedName>
        <fullName evidence="1">Uncharacterized protein</fullName>
    </submittedName>
</protein>
<comment type="caution">
    <text evidence="1">The sequence shown here is derived from an EMBL/GenBank/DDBJ whole genome shotgun (WGS) entry which is preliminary data.</text>
</comment>
<dbReference type="EMBL" id="BBMN01000024">
    <property type="protein sequence ID" value="GAL08280.1"/>
    <property type="molecule type" value="Genomic_DNA"/>
</dbReference>
<name>A0A090QYJ5_9GAMM</name>
<gene>
    <name evidence="1" type="ORF">JCM19237_2834</name>
</gene>
<accession>A0A090QYJ5</accession>
<sequence>MRIGRLPVTAGKEHCETEPLAEMAKPNWRLQSFVDKWESA</sequence>
<reference evidence="1 2" key="1">
    <citation type="journal article" date="2014" name="Genome Announc.">
        <title>Draft Genome Sequences of Two Vibrionaceae Species, Vibrio ponticus C121 and Photobacterium aphoticum C119, Isolated as Coral Reef Microbiota.</title>
        <authorList>
            <person name="Al-saari N."/>
            <person name="Meirelles P.M."/>
            <person name="Mino S."/>
            <person name="Suda W."/>
            <person name="Oshima K."/>
            <person name="Hattori M."/>
            <person name="Ohkuma M."/>
            <person name="Thompson F.L."/>
            <person name="Gomez-Gil B."/>
            <person name="Sawabe T."/>
            <person name="Sawabe T."/>
        </authorList>
    </citation>
    <scope>NUCLEOTIDE SEQUENCE [LARGE SCALE GENOMIC DNA]</scope>
    <source>
        <strain evidence="1 2">JCM 19237</strain>
    </source>
</reference>